<sequence length="129" mass="14176">MAKGSSSAVPATPIKFGGPRGDKKLEHGPDHVAARFDSERSGSFDDDSMTGTDAKYDEDLTEINYDLEEKAPAPMAVTLDTPEDAVMFAGRSEGIRPLPRNLVDKFNEDDRPKPAYEDFEDDGDNPNRQ</sequence>
<evidence type="ECO:0000256" key="1">
    <source>
        <dbReference type="SAM" id="MobiDB-lite"/>
    </source>
</evidence>
<dbReference type="EMBL" id="BSXT01001407">
    <property type="protein sequence ID" value="GMF42186.1"/>
    <property type="molecule type" value="Genomic_DNA"/>
</dbReference>
<evidence type="ECO:0000313" key="2">
    <source>
        <dbReference type="EMBL" id="GMF42186.1"/>
    </source>
</evidence>
<gene>
    <name evidence="2" type="ORF">Pfra01_001369400</name>
</gene>
<keyword evidence="3" id="KW-1185">Reference proteome</keyword>
<dbReference type="Proteomes" id="UP001165121">
    <property type="component" value="Unassembled WGS sequence"/>
</dbReference>
<dbReference type="OrthoDB" id="128579at2759"/>
<evidence type="ECO:0000313" key="3">
    <source>
        <dbReference type="Proteomes" id="UP001165121"/>
    </source>
</evidence>
<protein>
    <submittedName>
        <fullName evidence="2">Unnamed protein product</fullName>
    </submittedName>
</protein>
<feature type="compositionally biased region" description="Basic and acidic residues" evidence="1">
    <location>
        <begin position="102"/>
        <end position="116"/>
    </location>
</feature>
<accession>A0A9W6XNA5</accession>
<dbReference type="AlphaFoldDB" id="A0A9W6XNA5"/>
<feature type="region of interest" description="Disordered" evidence="1">
    <location>
        <begin position="91"/>
        <end position="129"/>
    </location>
</feature>
<feature type="compositionally biased region" description="Basic and acidic residues" evidence="1">
    <location>
        <begin position="20"/>
        <end position="43"/>
    </location>
</feature>
<comment type="caution">
    <text evidence="2">The sequence shown here is derived from an EMBL/GenBank/DDBJ whole genome shotgun (WGS) entry which is preliminary data.</text>
</comment>
<feature type="compositionally biased region" description="Acidic residues" evidence="1">
    <location>
        <begin position="117"/>
        <end position="129"/>
    </location>
</feature>
<feature type="region of interest" description="Disordered" evidence="1">
    <location>
        <begin position="1"/>
        <end position="53"/>
    </location>
</feature>
<proteinExistence type="predicted"/>
<reference evidence="2" key="1">
    <citation type="submission" date="2023-04" db="EMBL/GenBank/DDBJ databases">
        <title>Phytophthora fragariaefolia NBRC 109709.</title>
        <authorList>
            <person name="Ichikawa N."/>
            <person name="Sato H."/>
            <person name="Tonouchi N."/>
        </authorList>
    </citation>
    <scope>NUCLEOTIDE SEQUENCE</scope>
    <source>
        <strain evidence="2">NBRC 109709</strain>
    </source>
</reference>
<organism evidence="2 3">
    <name type="scientific">Phytophthora fragariaefolia</name>
    <dbReference type="NCBI Taxonomy" id="1490495"/>
    <lineage>
        <taxon>Eukaryota</taxon>
        <taxon>Sar</taxon>
        <taxon>Stramenopiles</taxon>
        <taxon>Oomycota</taxon>
        <taxon>Peronosporomycetes</taxon>
        <taxon>Peronosporales</taxon>
        <taxon>Peronosporaceae</taxon>
        <taxon>Phytophthora</taxon>
    </lineage>
</organism>
<name>A0A9W6XNA5_9STRA</name>